<name>D6PLC5_9ZZZZ</name>
<proteinExistence type="predicted"/>
<sequence length="285" mass="32061">MRTNNIVPIEEAIKPKRPKITKGKTEHVFDVNGRNFTIFLKGKYWQINCMINKKLLKRSLKRTSYKAAMTVAEPLIIKAMAGCWTEIENKRSRTKYGTTFGQIFAAAPEVSRASAEAVQMYVNHSKEALARLFPDRDPETVRLEELPSGAANIVTKRMTAEYIANGNRSRSKEYGSAKEAAVGASRSAGIYCRAFQWLFKSKSGTVRVPLVPDYEAMGLAIPPNIIAYLELDIDRHYDTIQYQPIADEIWRRILPGIESLTPMSGCRAGIGRVRPKGMRLVSAFR</sequence>
<dbReference type="EMBL" id="GU943145">
    <property type="protein sequence ID" value="ADD96526.1"/>
    <property type="molecule type" value="Genomic_DNA"/>
</dbReference>
<organism evidence="1">
    <name type="scientific">uncultured organism MedDCM-OCT-S11-C29</name>
    <dbReference type="NCBI Taxonomy" id="743658"/>
    <lineage>
        <taxon>unclassified sequences</taxon>
        <taxon>environmental samples</taxon>
    </lineage>
</organism>
<protein>
    <submittedName>
        <fullName evidence="1">Uncharacterized protein</fullName>
    </submittedName>
</protein>
<dbReference type="AlphaFoldDB" id="D6PLC5"/>
<evidence type="ECO:0000313" key="1">
    <source>
        <dbReference type="EMBL" id="ADD96526.1"/>
    </source>
</evidence>
<accession>D6PLC5</accession>
<reference evidence="1" key="1">
    <citation type="journal article" date="2010" name="ISME J.">
        <title>Metagenome of the Mediterranean deep chlorophyll maximum studied by direct and fosmid library 454 pyrosequencing.</title>
        <authorList>
            <person name="Ghai R."/>
            <person name="Martin-Cuadrado A.B."/>
            <person name="Molto A.G."/>
            <person name="Heredia I.G."/>
            <person name="Cabrera R."/>
            <person name="Martin J."/>
            <person name="Verdu M."/>
            <person name="Deschamps P."/>
            <person name="Moreira D."/>
            <person name="Lopez-Garcia P."/>
            <person name="Mira A."/>
            <person name="Rodriguez-Valera F."/>
        </authorList>
    </citation>
    <scope>NUCLEOTIDE SEQUENCE</scope>
</reference>